<dbReference type="RefSeq" id="WP_398279108.1">
    <property type="nucleotide sequence ID" value="NZ_JBITLV010000003.1"/>
</dbReference>
<dbReference type="EMBL" id="JBITLV010000003">
    <property type="protein sequence ID" value="MFI7587431.1"/>
    <property type="molecule type" value="Genomic_DNA"/>
</dbReference>
<feature type="domain" description="STAS" evidence="1">
    <location>
        <begin position="32"/>
        <end position="117"/>
    </location>
</feature>
<name>A0ABW8AM45_9ACTN</name>
<evidence type="ECO:0000313" key="2">
    <source>
        <dbReference type="EMBL" id="MFI7587431.1"/>
    </source>
</evidence>
<dbReference type="SUPFAM" id="SSF52091">
    <property type="entry name" value="SpoIIaa-like"/>
    <property type="match status" value="1"/>
</dbReference>
<dbReference type="Gene3D" id="3.30.750.24">
    <property type="entry name" value="STAS domain"/>
    <property type="match status" value="1"/>
</dbReference>
<dbReference type="InterPro" id="IPR058548">
    <property type="entry name" value="MlaB-like_STAS"/>
</dbReference>
<evidence type="ECO:0000313" key="3">
    <source>
        <dbReference type="Proteomes" id="UP001612915"/>
    </source>
</evidence>
<reference evidence="2 3" key="1">
    <citation type="submission" date="2024-10" db="EMBL/GenBank/DDBJ databases">
        <title>The Natural Products Discovery Center: Release of the First 8490 Sequenced Strains for Exploring Actinobacteria Biosynthetic Diversity.</title>
        <authorList>
            <person name="Kalkreuter E."/>
            <person name="Kautsar S.A."/>
            <person name="Yang D."/>
            <person name="Bader C.D."/>
            <person name="Teijaro C.N."/>
            <person name="Fluegel L."/>
            <person name="Davis C.M."/>
            <person name="Simpson J.R."/>
            <person name="Lauterbach L."/>
            <person name="Steele A.D."/>
            <person name="Gui C."/>
            <person name="Meng S."/>
            <person name="Li G."/>
            <person name="Viehrig K."/>
            <person name="Ye F."/>
            <person name="Su P."/>
            <person name="Kiefer A.F."/>
            <person name="Nichols A."/>
            <person name="Cepeda A.J."/>
            <person name="Yan W."/>
            <person name="Fan B."/>
            <person name="Jiang Y."/>
            <person name="Adhikari A."/>
            <person name="Zheng C.-J."/>
            <person name="Schuster L."/>
            <person name="Cowan T.M."/>
            <person name="Smanski M.J."/>
            <person name="Chevrette M.G."/>
            <person name="De Carvalho L.P.S."/>
            <person name="Shen B."/>
        </authorList>
    </citation>
    <scope>NUCLEOTIDE SEQUENCE [LARGE SCALE GENOMIC DNA]</scope>
    <source>
        <strain evidence="2 3">NPDC049639</strain>
    </source>
</reference>
<protein>
    <submittedName>
        <fullName evidence="2">STAS domain-containing protein</fullName>
    </submittedName>
</protein>
<proteinExistence type="predicted"/>
<dbReference type="Proteomes" id="UP001612915">
    <property type="component" value="Unassembled WGS sequence"/>
</dbReference>
<gene>
    <name evidence="2" type="ORF">ACIB24_10190</name>
</gene>
<accession>A0ABW8AM45</accession>
<keyword evidence="3" id="KW-1185">Reference proteome</keyword>
<organism evidence="2 3">
    <name type="scientific">Spongisporangium articulatum</name>
    <dbReference type="NCBI Taxonomy" id="3362603"/>
    <lineage>
        <taxon>Bacteria</taxon>
        <taxon>Bacillati</taxon>
        <taxon>Actinomycetota</taxon>
        <taxon>Actinomycetes</taxon>
        <taxon>Kineosporiales</taxon>
        <taxon>Kineosporiaceae</taxon>
        <taxon>Spongisporangium</taxon>
    </lineage>
</organism>
<dbReference type="InterPro" id="IPR036513">
    <property type="entry name" value="STAS_dom_sf"/>
</dbReference>
<comment type="caution">
    <text evidence="2">The sequence shown here is derived from an EMBL/GenBank/DDBJ whole genome shotgun (WGS) entry which is preliminary data.</text>
</comment>
<evidence type="ECO:0000259" key="1">
    <source>
        <dbReference type="PROSITE" id="PS50801"/>
    </source>
</evidence>
<dbReference type="CDD" id="cd07043">
    <property type="entry name" value="STAS_anti-anti-sigma_factors"/>
    <property type="match status" value="1"/>
</dbReference>
<dbReference type="Pfam" id="PF13466">
    <property type="entry name" value="STAS_2"/>
    <property type="match status" value="1"/>
</dbReference>
<dbReference type="InterPro" id="IPR002645">
    <property type="entry name" value="STAS_dom"/>
</dbReference>
<sequence>MDTRDGALPERGRDDIEVRLDRARPVHGMTALRDAVIDVVRSGSPVLRVDVAALGELSSTTVTALLWAQRRCRARGGVVVLSGVDRRNRRILEQSGLARVLPVEEPASALVRRRASA</sequence>
<dbReference type="PROSITE" id="PS50801">
    <property type="entry name" value="STAS"/>
    <property type="match status" value="1"/>
</dbReference>